<dbReference type="PANTHER" id="PTHR47751:SF1">
    <property type="entry name" value="SUPERFAMILY HYDROLASE, PUTATIVE (AFU_ORTHOLOGUE AFUA_2G16580)-RELATED"/>
    <property type="match status" value="1"/>
</dbReference>
<dbReference type="PANTHER" id="PTHR47751">
    <property type="entry name" value="SUPERFAMILY HYDROLASE, PUTATIVE (AFU_ORTHOLOGUE AFUA_2G16580)-RELATED"/>
    <property type="match status" value="1"/>
</dbReference>
<sequence length="297" mass="31036">MTVRQVEFRSGGETLVGDLHLPPGDGPPPPAVVVAGSWTTVKEQMAGRYARGLARRGIAALAFDFRGHGASGGSPRDAELPDRKVADLVAAAGFLRRCSLVDTARVGGAGVCAGAGYLAVAAAAEPALFGSLALIAPWLHDADLVGEVYGGEAGVAERIRRGEAAAAEFARTGAVRYVPAVSTTDPAAAMPGPFRYYLDPARGAVPQWPNRFAELSWPHWLRFDPIAVASRVAAPVLLVHSEDAALPGGVRKFLARLAGPSTVHWLTGTQFDFYDDEPTVAAALDLAAAHLADRSRG</sequence>
<dbReference type="Gene3D" id="3.40.50.1820">
    <property type="entry name" value="alpha/beta hydrolase"/>
    <property type="match status" value="1"/>
</dbReference>
<dbReference type="Gene3D" id="1.10.10.800">
    <property type="match status" value="1"/>
</dbReference>
<dbReference type="eggNOG" id="COG1073">
    <property type="taxonomic scope" value="Bacteria"/>
</dbReference>
<dbReference type="Pfam" id="PF12697">
    <property type="entry name" value="Abhydrolase_6"/>
    <property type="match status" value="1"/>
</dbReference>
<proteinExistence type="predicted"/>
<dbReference type="InterPro" id="IPR000073">
    <property type="entry name" value="AB_hydrolase_1"/>
</dbReference>
<comment type="caution">
    <text evidence="3">The sequence shown here is derived from an EMBL/GenBank/DDBJ whole genome shotgun (WGS) entry which is preliminary data.</text>
</comment>
<name>R1G1D7_9PSEU</name>
<dbReference type="RefSeq" id="WP_003100843.1">
    <property type="nucleotide sequence ID" value="NZ_AOUO01000422.1"/>
</dbReference>
<feature type="region of interest" description="Disordered" evidence="1">
    <location>
        <begin position="8"/>
        <end position="28"/>
    </location>
</feature>
<dbReference type="EMBL" id="AOUO01000422">
    <property type="protein sequence ID" value="EOD65312.1"/>
    <property type="molecule type" value="Genomic_DNA"/>
</dbReference>
<protein>
    <submittedName>
        <fullName evidence="3">X-Pro dipeptidyl-peptidase (S15 family) protein</fullName>
    </submittedName>
</protein>
<dbReference type="Proteomes" id="UP000014139">
    <property type="component" value="Unassembled WGS sequence"/>
</dbReference>
<gene>
    <name evidence="3" type="ORF">H480_27331</name>
</gene>
<dbReference type="AlphaFoldDB" id="R1G1D7"/>
<organism evidence="3 4">
    <name type="scientific">Amycolatopsis vancoresmycina DSM 44592</name>
    <dbReference type="NCBI Taxonomy" id="1292037"/>
    <lineage>
        <taxon>Bacteria</taxon>
        <taxon>Bacillati</taxon>
        <taxon>Actinomycetota</taxon>
        <taxon>Actinomycetes</taxon>
        <taxon>Pseudonocardiales</taxon>
        <taxon>Pseudonocardiaceae</taxon>
        <taxon>Amycolatopsis</taxon>
    </lineage>
</organism>
<dbReference type="InterPro" id="IPR051411">
    <property type="entry name" value="Polyketide_trans_af380"/>
</dbReference>
<keyword evidence="4" id="KW-1185">Reference proteome</keyword>
<feature type="domain" description="AB hydrolase-1" evidence="2">
    <location>
        <begin position="32"/>
        <end position="274"/>
    </location>
</feature>
<accession>R1G1D7</accession>
<reference evidence="3 4" key="1">
    <citation type="submission" date="2013-02" db="EMBL/GenBank/DDBJ databases">
        <title>Draft genome sequence of Amycolatopsis vancoresmycina strain DSM 44592T.</title>
        <authorList>
            <person name="Kumar S."/>
            <person name="Kaur N."/>
            <person name="Kaur C."/>
            <person name="Raghava G.P.S."/>
            <person name="Mayilraj S."/>
        </authorList>
    </citation>
    <scope>NUCLEOTIDE SEQUENCE [LARGE SCALE GENOMIC DNA]</scope>
    <source>
        <strain evidence="3 4">DSM 44592</strain>
    </source>
</reference>
<dbReference type="GO" id="GO:0003824">
    <property type="term" value="F:catalytic activity"/>
    <property type="evidence" value="ECO:0007669"/>
    <property type="project" value="UniProtKB-ARBA"/>
</dbReference>
<dbReference type="InterPro" id="IPR029058">
    <property type="entry name" value="AB_hydrolase_fold"/>
</dbReference>
<evidence type="ECO:0000259" key="2">
    <source>
        <dbReference type="Pfam" id="PF12697"/>
    </source>
</evidence>
<evidence type="ECO:0000313" key="3">
    <source>
        <dbReference type="EMBL" id="EOD65312.1"/>
    </source>
</evidence>
<dbReference type="SUPFAM" id="SSF53474">
    <property type="entry name" value="alpha/beta-Hydrolases"/>
    <property type="match status" value="1"/>
</dbReference>
<evidence type="ECO:0000256" key="1">
    <source>
        <dbReference type="SAM" id="MobiDB-lite"/>
    </source>
</evidence>
<dbReference type="OrthoDB" id="5902829at2"/>
<dbReference type="PATRIC" id="fig|1292037.4.peg.5157"/>
<evidence type="ECO:0000313" key="4">
    <source>
        <dbReference type="Proteomes" id="UP000014139"/>
    </source>
</evidence>